<dbReference type="Gene3D" id="3.40.50.1000">
    <property type="entry name" value="HAD superfamily/HAD-like"/>
    <property type="match status" value="1"/>
</dbReference>
<evidence type="ECO:0000256" key="12">
    <source>
        <dbReference type="PIRSR" id="PIRSR006118-2"/>
    </source>
</evidence>
<dbReference type="OrthoDB" id="9805604at2"/>
<sequence length="182" mass="20081">MKKIQLLLLDVDGTLTTGEVTYTQNGEELKSFNIKDGLALSVWNKQLGRKSAIITGRESSIVQRRAKELGIEFVYMGVSDKGAVVQELLAKLNLASDEVACIGDDLNDLPMFMRIKQSYAPKDSAKEIKAIAKNVLQKKGGKGAVREMIEDILARESKSKAGKETKDIIGKECGNELQKYFL</sequence>
<organism evidence="13 14">
    <name type="scientific">Helicobacter equorum</name>
    <dbReference type="NCBI Taxonomy" id="361872"/>
    <lineage>
        <taxon>Bacteria</taxon>
        <taxon>Pseudomonadati</taxon>
        <taxon>Campylobacterota</taxon>
        <taxon>Epsilonproteobacteria</taxon>
        <taxon>Campylobacterales</taxon>
        <taxon>Helicobacteraceae</taxon>
        <taxon>Helicobacter</taxon>
    </lineage>
</organism>
<dbReference type="InterPro" id="IPR036412">
    <property type="entry name" value="HAD-like_sf"/>
</dbReference>
<dbReference type="CDD" id="cd01630">
    <property type="entry name" value="HAD_KDO-like"/>
    <property type="match status" value="1"/>
</dbReference>
<keyword evidence="14" id="KW-1185">Reference proteome</keyword>
<dbReference type="FunFam" id="3.40.50.1000:FF:000029">
    <property type="entry name" value="3-deoxy-D-manno-octulosonate 8-phosphate phosphatase KdsC"/>
    <property type="match status" value="1"/>
</dbReference>
<evidence type="ECO:0000256" key="2">
    <source>
        <dbReference type="ARBA" id="ARBA00001946"/>
    </source>
</evidence>
<dbReference type="GO" id="GO:0009103">
    <property type="term" value="P:lipopolysaccharide biosynthetic process"/>
    <property type="evidence" value="ECO:0007669"/>
    <property type="project" value="UniProtKB-KW"/>
</dbReference>
<evidence type="ECO:0000256" key="8">
    <source>
        <dbReference type="ARBA" id="ARBA00022801"/>
    </source>
</evidence>
<evidence type="ECO:0000256" key="1">
    <source>
        <dbReference type="ARBA" id="ARBA00000898"/>
    </source>
</evidence>
<dbReference type="SFLD" id="SFLDS00003">
    <property type="entry name" value="Haloacid_Dehalogenase"/>
    <property type="match status" value="1"/>
</dbReference>
<evidence type="ECO:0000256" key="4">
    <source>
        <dbReference type="ARBA" id="ARBA00011881"/>
    </source>
</evidence>
<evidence type="ECO:0000256" key="9">
    <source>
        <dbReference type="ARBA" id="ARBA00022842"/>
    </source>
</evidence>
<gene>
    <name evidence="13" type="ORF">CQA54_01265</name>
</gene>
<accession>A0A3D8IUZ6</accession>
<dbReference type="EC" id="3.1.3.45" evidence="5"/>
<dbReference type="GO" id="GO:0046872">
    <property type="term" value="F:metal ion binding"/>
    <property type="evidence" value="ECO:0007669"/>
    <property type="project" value="UniProtKB-KW"/>
</dbReference>
<dbReference type="InterPro" id="IPR050793">
    <property type="entry name" value="CMP-NeuNAc_synthase"/>
</dbReference>
<keyword evidence="9 12" id="KW-0460">Magnesium</keyword>
<evidence type="ECO:0000313" key="13">
    <source>
        <dbReference type="EMBL" id="RDU68464.1"/>
    </source>
</evidence>
<dbReference type="InterPro" id="IPR010023">
    <property type="entry name" value="KdsC_fam"/>
</dbReference>
<feature type="binding site" evidence="12">
    <location>
        <position position="12"/>
    </location>
    <ligand>
        <name>substrate</name>
    </ligand>
</feature>
<comment type="subunit">
    <text evidence="4">Homotetramer.</text>
</comment>
<dbReference type="EMBL" id="NXLT01000001">
    <property type="protein sequence ID" value="RDU68464.1"/>
    <property type="molecule type" value="Genomic_DNA"/>
</dbReference>
<evidence type="ECO:0000313" key="14">
    <source>
        <dbReference type="Proteomes" id="UP000256514"/>
    </source>
</evidence>
<evidence type="ECO:0000256" key="7">
    <source>
        <dbReference type="ARBA" id="ARBA00022723"/>
    </source>
</evidence>
<evidence type="ECO:0000256" key="6">
    <source>
        <dbReference type="ARBA" id="ARBA00020092"/>
    </source>
</evidence>
<dbReference type="GO" id="GO:0019143">
    <property type="term" value="F:3-deoxy-manno-octulosonate-8-phosphatase activity"/>
    <property type="evidence" value="ECO:0007669"/>
    <property type="project" value="UniProtKB-EC"/>
</dbReference>
<dbReference type="GO" id="GO:0008781">
    <property type="term" value="F:N-acylneuraminate cytidylyltransferase activity"/>
    <property type="evidence" value="ECO:0007669"/>
    <property type="project" value="TreeGrafter"/>
</dbReference>
<dbReference type="Proteomes" id="UP000256514">
    <property type="component" value="Unassembled WGS sequence"/>
</dbReference>
<evidence type="ECO:0000256" key="5">
    <source>
        <dbReference type="ARBA" id="ARBA00013066"/>
    </source>
</evidence>
<feature type="binding site" evidence="12">
    <location>
        <position position="104"/>
    </location>
    <ligand>
        <name>Mg(2+)</name>
        <dbReference type="ChEBI" id="CHEBI:18420"/>
    </ligand>
</feature>
<dbReference type="InterPro" id="IPR023214">
    <property type="entry name" value="HAD_sf"/>
</dbReference>
<dbReference type="SUPFAM" id="SSF56784">
    <property type="entry name" value="HAD-like"/>
    <property type="match status" value="1"/>
</dbReference>
<keyword evidence="10" id="KW-0448">Lipopolysaccharide biosynthesis</keyword>
<dbReference type="AlphaFoldDB" id="A0A3D8IUZ6"/>
<comment type="cofactor">
    <cofactor evidence="2 12">
        <name>Mg(2+)</name>
        <dbReference type="ChEBI" id="CHEBI:18420"/>
    </cofactor>
</comment>
<protein>
    <recommendedName>
        <fullName evidence="6">3-deoxy-D-manno-octulosonate 8-phosphate phosphatase KdsC</fullName>
        <ecNumber evidence="5">3.1.3.45</ecNumber>
    </recommendedName>
    <alternativeName>
        <fullName evidence="11">KDO 8-P phosphatase</fullName>
    </alternativeName>
</protein>
<reference evidence="13 14" key="1">
    <citation type="submission" date="2018-04" db="EMBL/GenBank/DDBJ databases">
        <title>Novel Campyloabacter and Helicobacter Species and Strains.</title>
        <authorList>
            <person name="Mannion A.J."/>
            <person name="Shen Z."/>
            <person name="Fox J.G."/>
        </authorList>
    </citation>
    <scope>NUCLEOTIDE SEQUENCE [LARGE SCALE GENOMIC DNA]</scope>
    <source>
        <strain evidence="13 14">MIT 12-6600</strain>
    </source>
</reference>
<dbReference type="SFLD" id="SFLDG01136">
    <property type="entry name" value="C1.6:_Phosphoserine_Phosphatas"/>
    <property type="match status" value="1"/>
</dbReference>
<dbReference type="SFLD" id="SFLDG01138">
    <property type="entry name" value="C1.6.2:_Deoxy-d-mannose-octulo"/>
    <property type="match status" value="1"/>
</dbReference>
<comment type="similarity">
    <text evidence="3">Belongs to the KdsC family.</text>
</comment>
<dbReference type="PANTHER" id="PTHR21485">
    <property type="entry name" value="HAD SUPERFAMILY MEMBERS CMAS AND KDSC"/>
    <property type="match status" value="1"/>
</dbReference>
<keyword evidence="8" id="KW-0378">Hydrolase</keyword>
<evidence type="ECO:0000256" key="10">
    <source>
        <dbReference type="ARBA" id="ARBA00022985"/>
    </source>
</evidence>
<dbReference type="PANTHER" id="PTHR21485:SF6">
    <property type="entry name" value="N-ACYLNEURAMINATE CYTIDYLYLTRANSFERASE-RELATED"/>
    <property type="match status" value="1"/>
</dbReference>
<feature type="binding site" evidence="12">
    <location>
        <position position="10"/>
    </location>
    <ligand>
        <name>Mg(2+)</name>
        <dbReference type="ChEBI" id="CHEBI:18420"/>
    </ligand>
</feature>
<dbReference type="Pfam" id="PF08282">
    <property type="entry name" value="Hydrolase_3"/>
    <property type="match status" value="1"/>
</dbReference>
<dbReference type="PIRSF" id="PIRSF006118">
    <property type="entry name" value="KDO8-P_Ptase"/>
    <property type="match status" value="1"/>
</dbReference>
<keyword evidence="7 12" id="KW-0479">Metal-binding</keyword>
<proteinExistence type="inferred from homology"/>
<name>A0A3D8IUZ6_9HELI</name>
<comment type="catalytic activity">
    <reaction evidence="1">
        <text>3-deoxy-alpha-D-manno-2-octulosonate-8-phosphate + H2O = 3-deoxy-alpha-D-manno-oct-2-ulosonate + phosphate</text>
        <dbReference type="Rhea" id="RHEA:11500"/>
        <dbReference type="ChEBI" id="CHEBI:15377"/>
        <dbReference type="ChEBI" id="CHEBI:43474"/>
        <dbReference type="ChEBI" id="CHEBI:85985"/>
        <dbReference type="ChEBI" id="CHEBI:85986"/>
        <dbReference type="EC" id="3.1.3.45"/>
    </reaction>
</comment>
<evidence type="ECO:0000256" key="11">
    <source>
        <dbReference type="ARBA" id="ARBA00031051"/>
    </source>
</evidence>
<dbReference type="NCBIfam" id="TIGR01670">
    <property type="entry name" value="KdsC-phosphatas"/>
    <property type="match status" value="1"/>
</dbReference>
<evidence type="ECO:0000256" key="3">
    <source>
        <dbReference type="ARBA" id="ARBA00005893"/>
    </source>
</evidence>
<dbReference type="RefSeq" id="WP_115570414.1">
    <property type="nucleotide sequence ID" value="NZ_NXLT01000001.1"/>
</dbReference>
<comment type="caution">
    <text evidence="13">The sequence shown here is derived from an EMBL/GenBank/DDBJ whole genome shotgun (WGS) entry which is preliminary data.</text>
</comment>